<reference evidence="4" key="1">
    <citation type="submission" date="2015-06" db="UniProtKB">
        <authorList>
            <consortium name="EnsemblPlants"/>
        </authorList>
    </citation>
    <scope>IDENTIFICATION</scope>
</reference>
<feature type="region of interest" description="Disordered" evidence="1">
    <location>
        <begin position="462"/>
        <end position="504"/>
    </location>
</feature>
<feature type="domain" description="DUF6857" evidence="3">
    <location>
        <begin position="466"/>
        <end position="624"/>
    </location>
</feature>
<feature type="compositionally biased region" description="Basic and acidic residues" evidence="1">
    <location>
        <begin position="186"/>
        <end position="196"/>
    </location>
</feature>
<dbReference type="InterPro" id="IPR048297">
    <property type="entry name" value="DUF936_dom_pln"/>
</dbReference>
<name>M8CEY7_AEGTA</name>
<dbReference type="InterPro" id="IPR010341">
    <property type="entry name" value="DUF936_pln"/>
</dbReference>
<dbReference type="InterPro" id="IPR049172">
    <property type="entry name" value="DUF6857_pln"/>
</dbReference>
<dbReference type="Pfam" id="PF21647">
    <property type="entry name" value="DUF6857"/>
    <property type="match status" value="2"/>
</dbReference>
<feature type="compositionally biased region" description="Polar residues" evidence="1">
    <location>
        <begin position="215"/>
        <end position="252"/>
    </location>
</feature>
<dbReference type="PANTHER" id="PTHR31928:SF2">
    <property type="entry name" value="EXPRESSED PROTEIN"/>
    <property type="match status" value="1"/>
</dbReference>
<feature type="compositionally biased region" description="Basic and acidic residues" evidence="1">
    <location>
        <begin position="462"/>
        <end position="478"/>
    </location>
</feature>
<feature type="compositionally biased region" description="Basic and acidic residues" evidence="1">
    <location>
        <begin position="304"/>
        <end position="313"/>
    </location>
</feature>
<feature type="region of interest" description="Disordered" evidence="1">
    <location>
        <begin position="215"/>
        <end position="370"/>
    </location>
</feature>
<evidence type="ECO:0000256" key="1">
    <source>
        <dbReference type="SAM" id="MobiDB-lite"/>
    </source>
</evidence>
<dbReference type="AlphaFoldDB" id="M8CEY7"/>
<protein>
    <recommendedName>
        <fullName evidence="5">DUF936 domain-containing protein</fullName>
    </recommendedName>
</protein>
<feature type="domain" description="DUF936" evidence="2">
    <location>
        <begin position="106"/>
        <end position="160"/>
    </location>
</feature>
<evidence type="ECO:0000259" key="3">
    <source>
        <dbReference type="Pfam" id="PF21647"/>
    </source>
</evidence>
<evidence type="ECO:0000313" key="4">
    <source>
        <dbReference type="EnsemblPlants" id="EMT25697"/>
    </source>
</evidence>
<evidence type="ECO:0000259" key="2">
    <source>
        <dbReference type="Pfam" id="PF06075"/>
    </source>
</evidence>
<dbReference type="EnsemblPlants" id="EMT25697">
    <property type="protein sequence ID" value="EMT25697"/>
    <property type="gene ID" value="F775_22613"/>
</dbReference>
<dbReference type="PANTHER" id="PTHR31928">
    <property type="entry name" value="EXPRESSED PROTEIN"/>
    <property type="match status" value="1"/>
</dbReference>
<organism evidence="4">
    <name type="scientific">Aegilops tauschii</name>
    <name type="common">Tausch's goatgrass</name>
    <name type="synonym">Aegilops squarrosa</name>
    <dbReference type="NCBI Taxonomy" id="37682"/>
    <lineage>
        <taxon>Eukaryota</taxon>
        <taxon>Viridiplantae</taxon>
        <taxon>Streptophyta</taxon>
        <taxon>Embryophyta</taxon>
        <taxon>Tracheophyta</taxon>
        <taxon>Spermatophyta</taxon>
        <taxon>Magnoliopsida</taxon>
        <taxon>Liliopsida</taxon>
        <taxon>Poales</taxon>
        <taxon>Poaceae</taxon>
        <taxon>BOP clade</taxon>
        <taxon>Pooideae</taxon>
        <taxon>Triticodae</taxon>
        <taxon>Triticeae</taxon>
        <taxon>Triticinae</taxon>
        <taxon>Aegilops</taxon>
    </lineage>
</organism>
<feature type="compositionally biased region" description="Low complexity" evidence="1">
    <location>
        <begin position="324"/>
        <end position="352"/>
    </location>
</feature>
<sequence length="631" mass="68710">MTAGGEALWESLSTEMKHEVAALTAAWQSHHARWIEAVLQASSPKVSDDEDNPAMQTGSNDNARRPCLLLVSKPAISGTGCRTAKTKTRTKRGPDQWACKSGYAHELSQEDNELILSNKLQLGQFIYVEKVQSSVPVPVLVGVRAVPGRNPFIGNPKDLMQMSTPSGVLEALDQQRKTTKPTELSESEKENSQRKVVIKEQKAGVASRYMLGISSNNGKITNLNSSMDSDKSSNGGSSVCDANQKLVSSATKVKQEPKPQERPNITSPNNAKLASTKQEVNKDIRKNSGRPLSQNGSAVVKKQMPRDIKRESATEGSSPPKLYRSSPSTPARTSPPKLRSSPPTPGRTSPPRISVPAKANATSSPVSSVPNIKRRVTETVSWDTLPTCLVKSGKAVVRRKTIALIVAAEAQREATAAASLVKGLGIFTEILKSAEEDPHGAVNKFFQLNRLIIQQNIFWKDNSPDSGKESRPEKEKPSRKVSASQNKAAGSGTAKNPDDAYTGGKLEWAREDGFKEIRRSWIDLKRESQSWFLNFLEDALASGFKFESRGKNSTRERVRGQSKGGDGQIAVRLSQLKETSNWLDQQLQSEGAKPDDGLVETIERLKQKAYSCLLGTVETAASALESRNVCS</sequence>
<evidence type="ECO:0008006" key="5">
    <source>
        <dbReference type="Google" id="ProtNLM"/>
    </source>
</evidence>
<feature type="region of interest" description="Disordered" evidence="1">
    <location>
        <begin position="173"/>
        <end position="196"/>
    </location>
</feature>
<dbReference type="Pfam" id="PF06075">
    <property type="entry name" value="DUF936"/>
    <property type="match status" value="1"/>
</dbReference>
<proteinExistence type="predicted"/>
<feature type="compositionally biased region" description="Polar residues" evidence="1">
    <location>
        <begin position="263"/>
        <end position="278"/>
    </location>
</feature>
<feature type="domain" description="DUF6857" evidence="3">
    <location>
        <begin position="370"/>
        <end position="459"/>
    </location>
</feature>
<accession>M8CEY7</accession>
<feature type="compositionally biased region" description="Polar residues" evidence="1">
    <location>
        <begin position="360"/>
        <end position="370"/>
    </location>
</feature>